<comment type="similarity">
    <text evidence="3 5">Belongs to the Fe(2+)-trafficking protein family.</text>
</comment>
<dbReference type="GO" id="GO:0005506">
    <property type="term" value="F:iron ion binding"/>
    <property type="evidence" value="ECO:0007669"/>
    <property type="project" value="UniProtKB-UniRule"/>
</dbReference>
<evidence type="ECO:0000256" key="1">
    <source>
        <dbReference type="ARBA" id="ARBA00023004"/>
    </source>
</evidence>
<dbReference type="Proteomes" id="UP000238220">
    <property type="component" value="Unassembled WGS sequence"/>
</dbReference>
<dbReference type="Gene3D" id="1.10.3880.10">
    <property type="entry name" value="Fe(II) trafficking protein YggX"/>
    <property type="match status" value="1"/>
</dbReference>
<dbReference type="GO" id="GO:0005829">
    <property type="term" value="C:cytosol"/>
    <property type="evidence" value="ECO:0007669"/>
    <property type="project" value="TreeGrafter"/>
</dbReference>
<evidence type="ECO:0000256" key="3">
    <source>
        <dbReference type="ARBA" id="ARBA00061679"/>
    </source>
</evidence>
<dbReference type="InterPro" id="IPR036766">
    <property type="entry name" value="Fe_traffick_prot_YggX_sf"/>
</dbReference>
<keyword evidence="1 5" id="KW-0408">Iron</keyword>
<reference evidence="6 7" key="1">
    <citation type="submission" date="2018-02" db="EMBL/GenBank/DDBJ databases">
        <title>Genome sequencing of Solimonas sp. HR-BB.</title>
        <authorList>
            <person name="Lee Y."/>
            <person name="Jeon C.O."/>
        </authorList>
    </citation>
    <scope>NUCLEOTIDE SEQUENCE [LARGE SCALE GENOMIC DNA]</scope>
    <source>
        <strain evidence="6 7">HR-BB</strain>
    </source>
</reference>
<dbReference type="NCBIfam" id="NF003817">
    <property type="entry name" value="PRK05408.1"/>
    <property type="match status" value="1"/>
</dbReference>
<name>A0A2S5TGG2_9GAMM</name>
<gene>
    <name evidence="6" type="ORF">C3942_11600</name>
</gene>
<dbReference type="RefSeq" id="WP_104230492.1">
    <property type="nucleotide sequence ID" value="NZ_PSNW01000005.1"/>
</dbReference>
<dbReference type="PANTHER" id="PTHR36965:SF1">
    <property type="entry name" value="FE(2+)-TRAFFICKING PROTEIN-RELATED"/>
    <property type="match status" value="1"/>
</dbReference>
<dbReference type="PANTHER" id="PTHR36965">
    <property type="entry name" value="FE(2+)-TRAFFICKING PROTEIN-RELATED"/>
    <property type="match status" value="1"/>
</dbReference>
<dbReference type="InterPro" id="IPR007457">
    <property type="entry name" value="Fe_traffick_prot_YggX"/>
</dbReference>
<dbReference type="PIRSF" id="PIRSF029827">
    <property type="entry name" value="Fe_traffic_YggX"/>
    <property type="match status" value="1"/>
</dbReference>
<accession>A0A2S5TGG2</accession>
<evidence type="ECO:0000256" key="4">
    <source>
        <dbReference type="ARBA" id="ARBA00070403"/>
    </source>
</evidence>
<proteinExistence type="inferred from homology"/>
<dbReference type="SUPFAM" id="SSF111148">
    <property type="entry name" value="YggX-like"/>
    <property type="match status" value="1"/>
</dbReference>
<evidence type="ECO:0000313" key="6">
    <source>
        <dbReference type="EMBL" id="PPE74027.1"/>
    </source>
</evidence>
<dbReference type="EMBL" id="PSNW01000005">
    <property type="protein sequence ID" value="PPE74027.1"/>
    <property type="molecule type" value="Genomic_DNA"/>
</dbReference>
<dbReference type="Pfam" id="PF04362">
    <property type="entry name" value="Iron_traffic"/>
    <property type="match status" value="1"/>
</dbReference>
<protein>
    <recommendedName>
        <fullName evidence="4 5">Probable Fe(2+)-trafficking protein</fullName>
    </recommendedName>
</protein>
<comment type="function">
    <text evidence="2">Could be a mediator in iron transactions between iron acquisition and iron-requiring processes, such as synthesis and/or repair of Fe-S clusters in biosynthetic enzymes. Necessary to maintain high levels of aconitase under oxidative stress.</text>
</comment>
<evidence type="ECO:0000256" key="2">
    <source>
        <dbReference type="ARBA" id="ARBA00053793"/>
    </source>
</evidence>
<dbReference type="HAMAP" id="MF_00686">
    <property type="entry name" value="Fe_traffic_YggX"/>
    <property type="match status" value="1"/>
</dbReference>
<dbReference type="GO" id="GO:0034599">
    <property type="term" value="P:cellular response to oxidative stress"/>
    <property type="evidence" value="ECO:0007669"/>
    <property type="project" value="TreeGrafter"/>
</dbReference>
<evidence type="ECO:0000256" key="5">
    <source>
        <dbReference type="HAMAP-Rule" id="MF_00686"/>
    </source>
</evidence>
<dbReference type="AlphaFoldDB" id="A0A2S5TGG2"/>
<evidence type="ECO:0000313" key="7">
    <source>
        <dbReference type="Proteomes" id="UP000238220"/>
    </source>
</evidence>
<dbReference type="FunFam" id="1.10.3880.10:FF:000001">
    <property type="entry name" value="Probable Fe(2+)-trafficking protein"/>
    <property type="match status" value="1"/>
</dbReference>
<dbReference type="OrthoDB" id="9804318at2"/>
<keyword evidence="7" id="KW-1185">Reference proteome</keyword>
<sequence length="92" mass="10348">MPRTIHCVKLGTEAEGLDRPPYPGPLGKRIYDSVSKQAWNDWLAHQTRLINEYRLALADAQARKFLAEEMEKFFFGGDLAQTGFTPPPKAGD</sequence>
<comment type="caution">
    <text evidence="6">The sequence shown here is derived from an EMBL/GenBank/DDBJ whole genome shotgun (WGS) entry which is preliminary data.</text>
</comment>
<organism evidence="6 7">
    <name type="scientific">Solimonas fluminis</name>
    <dbReference type="NCBI Taxonomy" id="2086571"/>
    <lineage>
        <taxon>Bacteria</taxon>
        <taxon>Pseudomonadati</taxon>
        <taxon>Pseudomonadota</taxon>
        <taxon>Gammaproteobacteria</taxon>
        <taxon>Nevskiales</taxon>
        <taxon>Nevskiaceae</taxon>
        <taxon>Solimonas</taxon>
    </lineage>
</organism>